<dbReference type="PANTHER" id="PTHR24243">
    <property type="entry name" value="G-PROTEIN COUPLED RECEPTOR"/>
    <property type="match status" value="1"/>
</dbReference>
<keyword evidence="3" id="KW-0675">Receptor</keyword>
<dbReference type="PANTHER" id="PTHR24243:SF208">
    <property type="entry name" value="PYROKININ-1 RECEPTOR"/>
    <property type="match status" value="1"/>
</dbReference>
<keyword evidence="2" id="KW-0297">G-protein coupled receptor</keyword>
<dbReference type="Proteomes" id="UP001445076">
    <property type="component" value="Unassembled WGS sequence"/>
</dbReference>
<dbReference type="Gene3D" id="1.20.1070.10">
    <property type="entry name" value="Rhodopsin 7-helix transmembrane proteins"/>
    <property type="match status" value="1"/>
</dbReference>
<evidence type="ECO:0000256" key="2">
    <source>
        <dbReference type="ARBA" id="ARBA00023040"/>
    </source>
</evidence>
<accession>A0AAW0XJV4</accession>
<dbReference type="AlphaFoldDB" id="A0AAW0XJV4"/>
<dbReference type="SUPFAM" id="SSF81321">
    <property type="entry name" value="Family A G protein-coupled receptor-like"/>
    <property type="match status" value="1"/>
</dbReference>
<organism evidence="6 7">
    <name type="scientific">Cherax quadricarinatus</name>
    <name type="common">Australian red claw crayfish</name>
    <dbReference type="NCBI Taxonomy" id="27406"/>
    <lineage>
        <taxon>Eukaryota</taxon>
        <taxon>Metazoa</taxon>
        <taxon>Ecdysozoa</taxon>
        <taxon>Arthropoda</taxon>
        <taxon>Crustacea</taxon>
        <taxon>Multicrustacea</taxon>
        <taxon>Malacostraca</taxon>
        <taxon>Eumalacostraca</taxon>
        <taxon>Eucarida</taxon>
        <taxon>Decapoda</taxon>
        <taxon>Pleocyemata</taxon>
        <taxon>Astacidea</taxon>
        <taxon>Parastacoidea</taxon>
        <taxon>Parastacidae</taxon>
        <taxon>Cherax</taxon>
    </lineage>
</organism>
<feature type="region of interest" description="Disordered" evidence="5">
    <location>
        <begin position="88"/>
        <end position="120"/>
    </location>
</feature>
<sequence length="120" mass="13415">CFAPHQAQRLMAIHADPTNPVAVQLFNVLYNISGVSYYISTCVNPILYHIMSNRFREALQVTLESCCGRKLGTSGGLQDSEATFDNFKNGLSSHHLSQQGSRHQRTLSMQHRPYSRSSST</sequence>
<evidence type="ECO:0008006" key="8">
    <source>
        <dbReference type="Google" id="ProtNLM"/>
    </source>
</evidence>
<gene>
    <name evidence="6" type="ORF">OTU49_001339</name>
</gene>
<dbReference type="GO" id="GO:0005886">
    <property type="term" value="C:plasma membrane"/>
    <property type="evidence" value="ECO:0007669"/>
    <property type="project" value="TreeGrafter"/>
</dbReference>
<name>A0AAW0XJV4_CHEQU</name>
<evidence type="ECO:0000313" key="6">
    <source>
        <dbReference type="EMBL" id="KAK8743270.1"/>
    </source>
</evidence>
<dbReference type="GO" id="GO:0008188">
    <property type="term" value="F:neuropeptide receptor activity"/>
    <property type="evidence" value="ECO:0007669"/>
    <property type="project" value="TreeGrafter"/>
</dbReference>
<evidence type="ECO:0000256" key="1">
    <source>
        <dbReference type="ARBA" id="ARBA00004141"/>
    </source>
</evidence>
<dbReference type="EMBL" id="JARKIK010000025">
    <property type="protein sequence ID" value="KAK8743270.1"/>
    <property type="molecule type" value="Genomic_DNA"/>
</dbReference>
<comment type="caution">
    <text evidence="6">The sequence shown here is derived from an EMBL/GenBank/DDBJ whole genome shotgun (WGS) entry which is preliminary data.</text>
</comment>
<keyword evidence="4" id="KW-0807">Transducer</keyword>
<evidence type="ECO:0000256" key="3">
    <source>
        <dbReference type="ARBA" id="ARBA00023170"/>
    </source>
</evidence>
<feature type="non-terminal residue" evidence="6">
    <location>
        <position position="1"/>
    </location>
</feature>
<protein>
    <recommendedName>
        <fullName evidence="8">G-protein coupled receptors family 1 profile domain-containing protein</fullName>
    </recommendedName>
</protein>
<comment type="subcellular location">
    <subcellularLocation>
        <location evidence="1">Membrane</location>
        <topology evidence="1">Multi-pass membrane protein</topology>
    </subcellularLocation>
</comment>
<keyword evidence="7" id="KW-1185">Reference proteome</keyword>
<feature type="non-terminal residue" evidence="6">
    <location>
        <position position="120"/>
    </location>
</feature>
<evidence type="ECO:0000256" key="5">
    <source>
        <dbReference type="SAM" id="MobiDB-lite"/>
    </source>
</evidence>
<feature type="compositionally biased region" description="Polar residues" evidence="5">
    <location>
        <begin position="89"/>
        <end position="120"/>
    </location>
</feature>
<evidence type="ECO:0000313" key="7">
    <source>
        <dbReference type="Proteomes" id="UP001445076"/>
    </source>
</evidence>
<proteinExistence type="predicted"/>
<evidence type="ECO:0000256" key="4">
    <source>
        <dbReference type="ARBA" id="ARBA00023224"/>
    </source>
</evidence>
<reference evidence="6 7" key="1">
    <citation type="journal article" date="2024" name="BMC Genomics">
        <title>Genome assembly of redclaw crayfish (Cherax quadricarinatus) provides insights into its immune adaptation and hypoxia tolerance.</title>
        <authorList>
            <person name="Liu Z."/>
            <person name="Zheng J."/>
            <person name="Li H."/>
            <person name="Fang K."/>
            <person name="Wang S."/>
            <person name="He J."/>
            <person name="Zhou D."/>
            <person name="Weng S."/>
            <person name="Chi M."/>
            <person name="Gu Z."/>
            <person name="He J."/>
            <person name="Li F."/>
            <person name="Wang M."/>
        </authorList>
    </citation>
    <scope>NUCLEOTIDE SEQUENCE [LARGE SCALE GENOMIC DNA]</scope>
    <source>
        <strain evidence="6">ZL_2023a</strain>
    </source>
</reference>